<organism evidence="2 3">
    <name type="scientific">Eumeta variegata</name>
    <name type="common">Bagworm moth</name>
    <name type="synonym">Eumeta japonica</name>
    <dbReference type="NCBI Taxonomy" id="151549"/>
    <lineage>
        <taxon>Eukaryota</taxon>
        <taxon>Metazoa</taxon>
        <taxon>Ecdysozoa</taxon>
        <taxon>Arthropoda</taxon>
        <taxon>Hexapoda</taxon>
        <taxon>Insecta</taxon>
        <taxon>Pterygota</taxon>
        <taxon>Neoptera</taxon>
        <taxon>Endopterygota</taxon>
        <taxon>Lepidoptera</taxon>
        <taxon>Glossata</taxon>
        <taxon>Ditrysia</taxon>
        <taxon>Tineoidea</taxon>
        <taxon>Psychidae</taxon>
        <taxon>Oiketicinae</taxon>
        <taxon>Eumeta</taxon>
    </lineage>
</organism>
<name>A0A4C1SAA3_EUMVA</name>
<comment type="caution">
    <text evidence="2">The sequence shown here is derived from an EMBL/GenBank/DDBJ whole genome shotgun (WGS) entry which is preliminary data.</text>
</comment>
<dbReference type="OrthoDB" id="8775810at2759"/>
<protein>
    <recommendedName>
        <fullName evidence="4">Reverse transcriptase domain-containing protein</fullName>
    </recommendedName>
</protein>
<feature type="region of interest" description="Disordered" evidence="1">
    <location>
        <begin position="100"/>
        <end position="138"/>
    </location>
</feature>
<dbReference type="Proteomes" id="UP000299102">
    <property type="component" value="Unassembled WGS sequence"/>
</dbReference>
<feature type="compositionally biased region" description="Basic and acidic residues" evidence="1">
    <location>
        <begin position="101"/>
        <end position="118"/>
    </location>
</feature>
<accession>A0A4C1SAA3</accession>
<keyword evidence="3" id="KW-1185">Reference proteome</keyword>
<reference evidence="2 3" key="1">
    <citation type="journal article" date="2019" name="Commun. Biol.">
        <title>The bagworm genome reveals a unique fibroin gene that provides high tensile strength.</title>
        <authorList>
            <person name="Kono N."/>
            <person name="Nakamura H."/>
            <person name="Ohtoshi R."/>
            <person name="Tomita M."/>
            <person name="Numata K."/>
            <person name="Arakawa K."/>
        </authorList>
    </citation>
    <scope>NUCLEOTIDE SEQUENCE [LARGE SCALE GENOMIC DNA]</scope>
</reference>
<evidence type="ECO:0000313" key="3">
    <source>
        <dbReference type="Proteomes" id="UP000299102"/>
    </source>
</evidence>
<evidence type="ECO:0000313" key="2">
    <source>
        <dbReference type="EMBL" id="GBO98785.1"/>
    </source>
</evidence>
<dbReference type="EMBL" id="BGZK01000001">
    <property type="protein sequence ID" value="GBO98785.1"/>
    <property type="molecule type" value="Genomic_DNA"/>
</dbReference>
<sequence>MITTAYGDSQLQRNHKSIANFQVEIRYLIEGVLRDVRQRWGFNLFMDNCLQNFNVYEGKLKMDKLSVKCLLYANDQVILESLACELQMMIAHVGLTLSDMNKGEPRGGRGAGRRRELARSTTHTSELDPIGSSALPIQ</sequence>
<proteinExistence type="predicted"/>
<evidence type="ECO:0000256" key="1">
    <source>
        <dbReference type="SAM" id="MobiDB-lite"/>
    </source>
</evidence>
<evidence type="ECO:0008006" key="4">
    <source>
        <dbReference type="Google" id="ProtNLM"/>
    </source>
</evidence>
<gene>
    <name evidence="2" type="ORF">EVAR_261_1</name>
</gene>
<dbReference type="AlphaFoldDB" id="A0A4C1SAA3"/>